<keyword evidence="2" id="KW-0488">Methylation</keyword>
<evidence type="ECO:0000256" key="11">
    <source>
        <dbReference type="ARBA" id="ARBA00037969"/>
    </source>
</evidence>
<dbReference type="SMART" id="SM00174">
    <property type="entry name" value="RHO"/>
    <property type="match status" value="1"/>
</dbReference>
<protein>
    <submittedName>
        <fullName evidence="14">Ras family protein</fullName>
    </submittedName>
</protein>
<dbReference type="Pfam" id="PF00071">
    <property type="entry name" value="Ras"/>
    <property type="match status" value="1"/>
</dbReference>
<evidence type="ECO:0000256" key="1">
    <source>
        <dbReference type="ARBA" id="ARBA00004342"/>
    </source>
</evidence>
<keyword evidence="7" id="KW-0342">GTP-binding</keyword>
<comment type="caution">
    <text evidence="14">The sequence shown here is derived from an EMBL/GenBank/DDBJ whole genome shotgun (WGS) entry which is preliminary data.</text>
</comment>
<dbReference type="SMART" id="SM00173">
    <property type="entry name" value="RAS"/>
    <property type="match status" value="1"/>
</dbReference>
<dbReference type="InterPro" id="IPR027417">
    <property type="entry name" value="P-loop_NTPase"/>
</dbReference>
<keyword evidence="9" id="KW-0449">Lipoprotein</keyword>
<dbReference type="SUPFAM" id="SSF52540">
    <property type="entry name" value="P-loop containing nucleoside triphosphate hydrolases"/>
    <property type="match status" value="1"/>
</dbReference>
<dbReference type="InterPro" id="IPR020849">
    <property type="entry name" value="Small_GTPase_Ras-type"/>
</dbReference>
<feature type="region of interest" description="Disordered" evidence="13">
    <location>
        <begin position="211"/>
        <end position="243"/>
    </location>
</feature>
<dbReference type="GO" id="GO:0007165">
    <property type="term" value="P:signal transduction"/>
    <property type="evidence" value="ECO:0007669"/>
    <property type="project" value="InterPro"/>
</dbReference>
<comment type="similarity">
    <text evidence="11">Belongs to the small GTPase superfamily. Rheb family.</text>
</comment>
<evidence type="ECO:0000256" key="2">
    <source>
        <dbReference type="ARBA" id="ARBA00022481"/>
    </source>
</evidence>
<comment type="catalytic activity">
    <reaction evidence="12">
        <text>GTP + H2O = GDP + phosphate + H(+)</text>
        <dbReference type="Rhea" id="RHEA:19669"/>
        <dbReference type="ChEBI" id="CHEBI:15377"/>
        <dbReference type="ChEBI" id="CHEBI:15378"/>
        <dbReference type="ChEBI" id="CHEBI:37565"/>
        <dbReference type="ChEBI" id="CHEBI:43474"/>
        <dbReference type="ChEBI" id="CHEBI:58189"/>
    </reaction>
    <physiologicalReaction direction="left-to-right" evidence="12">
        <dbReference type="Rhea" id="RHEA:19670"/>
    </physiologicalReaction>
</comment>
<evidence type="ECO:0000256" key="8">
    <source>
        <dbReference type="ARBA" id="ARBA00023136"/>
    </source>
</evidence>
<evidence type="ECO:0000313" key="15">
    <source>
        <dbReference type="Proteomes" id="UP001153365"/>
    </source>
</evidence>
<keyword evidence="3" id="KW-0479">Metal-binding</keyword>
<keyword evidence="4" id="KW-0547">Nucleotide-binding</keyword>
<evidence type="ECO:0000256" key="3">
    <source>
        <dbReference type="ARBA" id="ARBA00022723"/>
    </source>
</evidence>
<evidence type="ECO:0000256" key="10">
    <source>
        <dbReference type="ARBA" id="ARBA00023289"/>
    </source>
</evidence>
<accession>A0AAV0AQ71</accession>
<comment type="subcellular location">
    <subcellularLocation>
        <location evidence="1">Cell membrane</location>
        <topology evidence="1">Lipid-anchor</topology>
        <orientation evidence="1">Cytoplasmic side</orientation>
    </subcellularLocation>
</comment>
<dbReference type="Gene3D" id="3.40.50.300">
    <property type="entry name" value="P-loop containing nucleotide triphosphate hydrolases"/>
    <property type="match status" value="1"/>
</dbReference>
<name>A0AAV0AQ71_PHAPC</name>
<evidence type="ECO:0000256" key="12">
    <source>
        <dbReference type="ARBA" id="ARBA00049117"/>
    </source>
</evidence>
<keyword evidence="15" id="KW-1185">Reference proteome</keyword>
<dbReference type="FunFam" id="3.40.50.300:FF:000273">
    <property type="entry name" value="GTP-binding protein Rheb homolog"/>
    <property type="match status" value="1"/>
</dbReference>
<evidence type="ECO:0000256" key="9">
    <source>
        <dbReference type="ARBA" id="ARBA00023288"/>
    </source>
</evidence>
<evidence type="ECO:0000256" key="6">
    <source>
        <dbReference type="ARBA" id="ARBA00022842"/>
    </source>
</evidence>
<feature type="region of interest" description="Disordered" evidence="13">
    <location>
        <begin position="1"/>
        <end position="31"/>
    </location>
</feature>
<dbReference type="GO" id="GO:0003924">
    <property type="term" value="F:GTPase activity"/>
    <property type="evidence" value="ECO:0007669"/>
    <property type="project" value="InterPro"/>
</dbReference>
<keyword evidence="8" id="KW-0472">Membrane</keyword>
<sequence length="250" mass="27794">MNFASNLIKPAKPQLIPHEQPTTPSGKPIPPRKRKIALLGSRSVGKSSLSVQFVDEHFVESYYPTIEHTFTKTVELDGRSFHLELLDTAGHDEFTILDSRQAIGLDGWALVYSINSRSSFDMVSIIRDKILGFIGQDHVPMVLIGNKSDLESQRQISTEEGQALARSWNCGFTEASARSGENVLKIFLLALIEVERDLNPDEEISQLFADDNYNNSRNSNKSNINNKSSNSDGSNPKVTPNDKNLKCCIS</sequence>
<feature type="compositionally biased region" description="Low complexity" evidence="13">
    <location>
        <begin position="212"/>
        <end position="235"/>
    </location>
</feature>
<keyword evidence="5" id="KW-0378">Hydrolase</keyword>
<dbReference type="PROSITE" id="PS51421">
    <property type="entry name" value="RAS"/>
    <property type="match status" value="1"/>
</dbReference>
<evidence type="ECO:0000256" key="4">
    <source>
        <dbReference type="ARBA" id="ARBA00022741"/>
    </source>
</evidence>
<keyword evidence="6" id="KW-0460">Magnesium</keyword>
<dbReference type="GO" id="GO:0005886">
    <property type="term" value="C:plasma membrane"/>
    <property type="evidence" value="ECO:0007669"/>
    <property type="project" value="UniProtKB-SubCell"/>
</dbReference>
<dbReference type="PROSITE" id="PS51419">
    <property type="entry name" value="RAB"/>
    <property type="match status" value="1"/>
</dbReference>
<dbReference type="PROSITE" id="PS51420">
    <property type="entry name" value="RHO"/>
    <property type="match status" value="1"/>
</dbReference>
<evidence type="ECO:0000256" key="7">
    <source>
        <dbReference type="ARBA" id="ARBA00023134"/>
    </source>
</evidence>
<dbReference type="NCBIfam" id="TIGR00231">
    <property type="entry name" value="small_GTP"/>
    <property type="match status" value="1"/>
</dbReference>
<dbReference type="PANTHER" id="PTHR24070">
    <property type="entry name" value="RAS, DI-RAS, AND RHEB FAMILY MEMBERS OF SMALL GTPASE SUPERFAMILY"/>
    <property type="match status" value="1"/>
</dbReference>
<dbReference type="EMBL" id="CALTRL010001041">
    <property type="protein sequence ID" value="CAH7670656.1"/>
    <property type="molecule type" value="Genomic_DNA"/>
</dbReference>
<keyword evidence="10" id="KW-0636">Prenylation</keyword>
<dbReference type="PRINTS" id="PR00449">
    <property type="entry name" value="RASTRNSFRMNG"/>
</dbReference>
<gene>
    <name evidence="14" type="ORF">PPACK8108_LOCUS5373</name>
</gene>
<dbReference type="GO" id="GO:0046872">
    <property type="term" value="F:metal ion binding"/>
    <property type="evidence" value="ECO:0007669"/>
    <property type="project" value="UniProtKB-KW"/>
</dbReference>
<dbReference type="GO" id="GO:0005525">
    <property type="term" value="F:GTP binding"/>
    <property type="evidence" value="ECO:0007669"/>
    <property type="project" value="UniProtKB-KW"/>
</dbReference>
<dbReference type="SMART" id="SM00175">
    <property type="entry name" value="RAB"/>
    <property type="match status" value="1"/>
</dbReference>
<evidence type="ECO:0000256" key="13">
    <source>
        <dbReference type="SAM" id="MobiDB-lite"/>
    </source>
</evidence>
<reference evidence="14" key="1">
    <citation type="submission" date="2022-06" db="EMBL/GenBank/DDBJ databases">
        <authorList>
            <consortium name="SYNGENTA / RWTH Aachen University"/>
        </authorList>
    </citation>
    <scope>NUCLEOTIDE SEQUENCE</scope>
</reference>
<dbReference type="Proteomes" id="UP001153365">
    <property type="component" value="Unassembled WGS sequence"/>
</dbReference>
<dbReference type="AlphaFoldDB" id="A0AAV0AQ71"/>
<dbReference type="InterPro" id="IPR005225">
    <property type="entry name" value="Small_GTP-bd"/>
</dbReference>
<proteinExistence type="inferred from homology"/>
<dbReference type="InterPro" id="IPR001806">
    <property type="entry name" value="Small_GTPase"/>
</dbReference>
<evidence type="ECO:0000256" key="5">
    <source>
        <dbReference type="ARBA" id="ARBA00022801"/>
    </source>
</evidence>
<evidence type="ECO:0000313" key="14">
    <source>
        <dbReference type="EMBL" id="CAH7670656.1"/>
    </source>
</evidence>
<organism evidence="14 15">
    <name type="scientific">Phakopsora pachyrhizi</name>
    <name type="common">Asian soybean rust disease fungus</name>
    <dbReference type="NCBI Taxonomy" id="170000"/>
    <lineage>
        <taxon>Eukaryota</taxon>
        <taxon>Fungi</taxon>
        <taxon>Dikarya</taxon>
        <taxon>Basidiomycota</taxon>
        <taxon>Pucciniomycotina</taxon>
        <taxon>Pucciniomycetes</taxon>
        <taxon>Pucciniales</taxon>
        <taxon>Phakopsoraceae</taxon>
        <taxon>Phakopsora</taxon>
    </lineage>
</organism>